<feature type="signal peptide" evidence="1">
    <location>
        <begin position="1"/>
        <end position="17"/>
    </location>
</feature>
<comment type="caution">
    <text evidence="2">The sequence shown here is derived from an EMBL/GenBank/DDBJ whole genome shotgun (WGS) entry which is preliminary data.</text>
</comment>
<evidence type="ECO:0008006" key="4">
    <source>
        <dbReference type="Google" id="ProtNLM"/>
    </source>
</evidence>
<accession>A0AAD6CWA5</accession>
<protein>
    <recommendedName>
        <fullName evidence="4">Sexual development protein</fullName>
    </recommendedName>
</protein>
<organism evidence="2 3">
    <name type="scientific">Penicillium frequentans</name>
    <dbReference type="NCBI Taxonomy" id="3151616"/>
    <lineage>
        <taxon>Eukaryota</taxon>
        <taxon>Fungi</taxon>
        <taxon>Dikarya</taxon>
        <taxon>Ascomycota</taxon>
        <taxon>Pezizomycotina</taxon>
        <taxon>Eurotiomycetes</taxon>
        <taxon>Eurotiomycetidae</taxon>
        <taxon>Eurotiales</taxon>
        <taxon>Aspergillaceae</taxon>
        <taxon>Penicillium</taxon>
    </lineage>
</organism>
<name>A0AAD6CWA5_9EURO</name>
<gene>
    <name evidence="2" type="ORF">N7494_008093</name>
</gene>
<evidence type="ECO:0000313" key="3">
    <source>
        <dbReference type="Proteomes" id="UP001220324"/>
    </source>
</evidence>
<proteinExistence type="predicted"/>
<dbReference type="AlphaFoldDB" id="A0AAD6CWA5"/>
<feature type="chain" id="PRO_5042205769" description="Sexual development protein" evidence="1">
    <location>
        <begin position="18"/>
        <end position="369"/>
    </location>
</feature>
<dbReference type="Proteomes" id="UP001220324">
    <property type="component" value="Unassembled WGS sequence"/>
</dbReference>
<dbReference type="EMBL" id="JAQIZZ010000006">
    <property type="protein sequence ID" value="KAJ5538614.1"/>
    <property type="molecule type" value="Genomic_DNA"/>
</dbReference>
<dbReference type="Pfam" id="PF13668">
    <property type="entry name" value="Ferritin_2"/>
    <property type="match status" value="1"/>
</dbReference>
<evidence type="ECO:0000313" key="2">
    <source>
        <dbReference type="EMBL" id="KAJ5538614.1"/>
    </source>
</evidence>
<keyword evidence="3" id="KW-1185">Reference proteome</keyword>
<evidence type="ECO:0000256" key="1">
    <source>
        <dbReference type="SAM" id="SignalP"/>
    </source>
</evidence>
<keyword evidence="1" id="KW-0732">Signal</keyword>
<sequence>MRCCLFALVTLSLGVNAMPHAPQVMKKSTSVGGQKPFSFPLANGFPNIAQGSDALTEIEKQAHGTLPNGALPTEIADNSVAVWQLIAFNELFEVAYFSNLIENITDGISGYELASPAARNVITTALEAVRAQEEVHALGANGILQAAGRDPINPCEYIFPVDNLDSAINFASVFTDIVLGTLQEALKVFGSDGDAVFLGLVGSVIGQEGEQNGFYRTVDKSALPPSTQPLLTASSGPFLLSALYQTVIVPGSCPDSLPIPVFGALNVDTSYLKAQTQELDFSYYTNETTVSTEGLSLVYINGQNTPVVEKLSNVQLVDDYVHFTAPFPYQEYVMDGLTIAAVTNSVGPFSDASDVAAATLYGPGIIELA</sequence>
<reference evidence="2 3" key="1">
    <citation type="journal article" date="2023" name="IMA Fungus">
        <title>Comparative genomic study of the Penicillium genus elucidates a diverse pangenome and 15 lateral gene transfer events.</title>
        <authorList>
            <person name="Petersen C."/>
            <person name="Sorensen T."/>
            <person name="Nielsen M.R."/>
            <person name="Sondergaard T.E."/>
            <person name="Sorensen J.L."/>
            <person name="Fitzpatrick D.A."/>
            <person name="Frisvad J.C."/>
            <person name="Nielsen K.L."/>
        </authorList>
    </citation>
    <scope>NUCLEOTIDE SEQUENCE [LARGE SCALE GENOMIC DNA]</scope>
    <source>
        <strain evidence="2 3">IBT 35679</strain>
    </source>
</reference>